<dbReference type="InterPro" id="IPR016875">
    <property type="entry name" value="UCP028200"/>
</dbReference>
<feature type="coiled-coil region" evidence="1">
    <location>
        <begin position="232"/>
        <end position="278"/>
    </location>
</feature>
<keyword evidence="1" id="KW-0175">Coiled coil</keyword>
<dbReference type="AlphaFoldDB" id="A0A2R3QJ74"/>
<dbReference type="Pfam" id="PF19795">
    <property type="entry name" value="DUF6279"/>
    <property type="match status" value="1"/>
</dbReference>
<gene>
    <name evidence="2" type="ORF">C7A17_03245</name>
</gene>
<dbReference type="Proteomes" id="UP000238327">
    <property type="component" value="Chromosome"/>
</dbReference>
<evidence type="ECO:0000256" key="1">
    <source>
        <dbReference type="SAM" id="Coils"/>
    </source>
</evidence>
<sequence>MRKSLLLLLALTLLLGACSRVGLAYRNLDWLIPWKLGDYVTLSSEQSAWLKPRLQEHLSWHCSVELPRYLEWLETSQQALSNRDSAGLAKQLAAFDEAMQRIAVEITPSTTELLRGLSPRQVEQLFEELEKQNEKLREEFLSPSLEQQIARRAERMSERLQPWFGKLNTQQTREVENWAQSLGAQNEIWLANRLAWQQALREALEVRRGDDFEARMTALLQERERFYTGDYLARYEANRQAMAELIVDLIEQAEDSQLERARKRLDGLHSELAAQQCQAPDGLAGR</sequence>
<proteinExistence type="predicted"/>
<dbReference type="OrthoDB" id="5767052at2"/>
<evidence type="ECO:0000313" key="2">
    <source>
        <dbReference type="EMBL" id="AVO51816.1"/>
    </source>
</evidence>
<dbReference type="PROSITE" id="PS51257">
    <property type="entry name" value="PROKAR_LIPOPROTEIN"/>
    <property type="match status" value="1"/>
</dbReference>
<accession>A0A2R3QJ74</accession>
<protein>
    <recommendedName>
        <fullName evidence="4">Lipoprotein</fullName>
    </recommendedName>
</protein>
<organism evidence="2 3">
    <name type="scientific">Ectopseudomonas mendocina</name>
    <name type="common">Pseudomonas mendocina</name>
    <dbReference type="NCBI Taxonomy" id="300"/>
    <lineage>
        <taxon>Bacteria</taxon>
        <taxon>Pseudomonadati</taxon>
        <taxon>Pseudomonadota</taxon>
        <taxon>Gammaproteobacteria</taxon>
        <taxon>Pseudomonadales</taxon>
        <taxon>Pseudomonadaceae</taxon>
        <taxon>Ectopseudomonas</taxon>
    </lineage>
</organism>
<dbReference type="PIRSF" id="PIRSF028200">
    <property type="entry name" value="UCP028200"/>
    <property type="match status" value="1"/>
</dbReference>
<reference evidence="2 3" key="1">
    <citation type="submission" date="2018-03" db="EMBL/GenBank/DDBJ databases">
        <title>Complete genome sequence and methylome analysis of Pseudomonas mendocina NEB 698.</title>
        <authorList>
            <person name="Morgan R.D."/>
        </authorList>
    </citation>
    <scope>NUCLEOTIDE SEQUENCE [LARGE SCALE GENOMIC DNA]</scope>
    <source>
        <strain evidence="2 3">NEB698</strain>
    </source>
</reference>
<evidence type="ECO:0008006" key="4">
    <source>
        <dbReference type="Google" id="ProtNLM"/>
    </source>
</evidence>
<dbReference type="EMBL" id="CP027657">
    <property type="protein sequence ID" value="AVO51816.1"/>
    <property type="molecule type" value="Genomic_DNA"/>
</dbReference>
<evidence type="ECO:0000313" key="3">
    <source>
        <dbReference type="Proteomes" id="UP000238327"/>
    </source>
</evidence>
<name>A0A2R3QJ74_ECTME</name>
<dbReference type="RefSeq" id="WP_106736660.1">
    <property type="nucleotide sequence ID" value="NZ_CP027657.1"/>
</dbReference>